<dbReference type="EMBL" id="CP032416">
    <property type="protein sequence ID" value="AYD40141.1"/>
    <property type="molecule type" value="Genomic_DNA"/>
</dbReference>
<reference evidence="2 3" key="1">
    <citation type="journal article" date="2019" name="Int. J. Syst. Evol. Microbiol.">
        <title>Clostridium fermenticellae sp. nov., isolated from the mud in a fermentation cellar for the production of the Chinese liquor, baijiu.</title>
        <authorList>
            <person name="Xu P.X."/>
            <person name="Chai L.J."/>
            <person name="Qiu T."/>
            <person name="Zhang X.J."/>
            <person name="Lu Z.M."/>
            <person name="Xiao C."/>
            <person name="Wang S.T."/>
            <person name="Shen C.H."/>
            <person name="Shi J.S."/>
            <person name="Xu Z.H."/>
        </authorList>
    </citation>
    <scope>NUCLEOTIDE SEQUENCE [LARGE SCALE GENOMIC DNA]</scope>
    <source>
        <strain evidence="2 3">JN500901</strain>
    </source>
</reference>
<protein>
    <recommendedName>
        <fullName evidence="4">ABC-transporter type IV</fullName>
    </recommendedName>
</protein>
<feature type="transmembrane region" description="Helical" evidence="1">
    <location>
        <begin position="12"/>
        <end position="35"/>
    </location>
</feature>
<feature type="transmembrane region" description="Helical" evidence="1">
    <location>
        <begin position="116"/>
        <end position="138"/>
    </location>
</feature>
<keyword evidence="1" id="KW-1133">Transmembrane helix</keyword>
<dbReference type="KEGG" id="cfer:D4Z93_06260"/>
<evidence type="ECO:0000313" key="2">
    <source>
        <dbReference type="EMBL" id="AYD40141.1"/>
    </source>
</evidence>
<keyword evidence="1" id="KW-0472">Membrane</keyword>
<proteinExistence type="predicted"/>
<keyword evidence="1" id="KW-0812">Transmembrane</keyword>
<dbReference type="Pfam" id="PF06541">
    <property type="entry name" value="ABC_trans_CmpB"/>
    <property type="match status" value="1"/>
</dbReference>
<organism evidence="2 3">
    <name type="scientific">Clostridium fermenticellae</name>
    <dbReference type="NCBI Taxonomy" id="2068654"/>
    <lineage>
        <taxon>Bacteria</taxon>
        <taxon>Bacillati</taxon>
        <taxon>Bacillota</taxon>
        <taxon>Clostridia</taxon>
        <taxon>Eubacteriales</taxon>
        <taxon>Clostridiaceae</taxon>
        <taxon>Clostridium</taxon>
    </lineage>
</organism>
<feature type="transmembrane region" description="Helical" evidence="1">
    <location>
        <begin position="47"/>
        <end position="65"/>
    </location>
</feature>
<name>A0A386H349_9CLOT</name>
<dbReference type="AlphaFoldDB" id="A0A386H349"/>
<evidence type="ECO:0008006" key="4">
    <source>
        <dbReference type="Google" id="ProtNLM"/>
    </source>
</evidence>
<keyword evidence="3" id="KW-1185">Reference proteome</keyword>
<sequence>MKHKKNKIIHFLIFGSIYLNVEVIVRAICCSLNGINGISRWSLCGWTSLWMFPIGGMCALVIGSLNDREVYYKLKMWQQVIIGGSLITAVELLSGTFLNMYLGLSIWNYSYEKCNFFGQICLKNCFYWYLLSVVIIWFDDELSYYIYGEEKPESLINYFKKLFTNK</sequence>
<dbReference type="RefSeq" id="WP_119971402.1">
    <property type="nucleotide sequence ID" value="NZ_CP032416.1"/>
</dbReference>
<dbReference type="InterPro" id="IPR010540">
    <property type="entry name" value="CmpB_TMEM229"/>
</dbReference>
<feature type="transmembrane region" description="Helical" evidence="1">
    <location>
        <begin position="77"/>
        <end position="104"/>
    </location>
</feature>
<gene>
    <name evidence="2" type="ORF">D4Z93_06260</name>
</gene>
<accession>A0A386H349</accession>
<dbReference type="Proteomes" id="UP000266301">
    <property type="component" value="Chromosome"/>
</dbReference>
<evidence type="ECO:0000256" key="1">
    <source>
        <dbReference type="SAM" id="Phobius"/>
    </source>
</evidence>
<evidence type="ECO:0000313" key="3">
    <source>
        <dbReference type="Proteomes" id="UP000266301"/>
    </source>
</evidence>
<dbReference type="OrthoDB" id="1752779at2"/>